<dbReference type="STRING" id="112498.A0A2D3US83"/>
<dbReference type="AlphaFoldDB" id="A0A2D3US83"/>
<evidence type="ECO:0000256" key="1">
    <source>
        <dbReference type="SAM" id="Coils"/>
    </source>
</evidence>
<protein>
    <submittedName>
        <fullName evidence="3">Uncharacterized protein</fullName>
    </submittedName>
</protein>
<evidence type="ECO:0000313" key="3">
    <source>
        <dbReference type="EMBL" id="CZT19071.1"/>
    </source>
</evidence>
<proteinExistence type="predicted"/>
<dbReference type="EMBL" id="FJUY01000006">
    <property type="protein sequence ID" value="CZT19071.1"/>
    <property type="molecule type" value="Genomic_DNA"/>
</dbReference>
<dbReference type="RefSeq" id="XP_023625961.1">
    <property type="nucleotide sequence ID" value="XM_023770193.1"/>
</dbReference>
<accession>A0A2D3US83</accession>
<keyword evidence="4" id="KW-1185">Reference proteome</keyword>
<name>A0A2D3US83_9PEZI</name>
<dbReference type="OrthoDB" id="3438382at2759"/>
<feature type="region of interest" description="Disordered" evidence="2">
    <location>
        <begin position="1"/>
        <end position="55"/>
    </location>
</feature>
<keyword evidence="1" id="KW-0175">Coiled coil</keyword>
<sequence>MSYSYSSDPRLKRPASKSPDAHREPKRSATLGVRDTSPAVASNNTIARPNGAVSSPAHVATMTSKSQNASIVDLKTQINLQTITTMSLQLKFEHAETQVKTAEADYQSHSNKGHFTAFPAIEETKTAAVERAKRALKAARDPLESARAELHRLTESLVDLEQSVKAPTQDVVSRAEFEELKGYLNGIKADIGNVTKDLSSARESINDFKANQDVTSRAVEDFRRNMDSHAMNMNATRSIPALPANMDPSVVERLDVVESDVKDLEADIANVNQVVASFVMEALKAPNEALSELKQSLQSTQSLLGELQQGQQQTDENKTQLRDALGKVVDEQHTNAEALQGCLDRLDKIEPQLDQAAGKGELVVVKQSLEQLSEAVESVKATQENAILATELPATNGATNGATSGLSSFRPVLGGNDEDDISPFQSRPTIPGSIRKFDDKDLMQMKLEIESLKFKVQDQTNRYNNLLTDQLAQNMLDNMGAVYPNLKEAERVAKSVHEMHARLGILETNLNEMNARTGTIANRVELVDNKAVTAHQAAGKDISKLREDLTVLSGRVDQHTKDVESGRVMLQEHAAALEKSKDELEGVKKWITNREEG</sequence>
<evidence type="ECO:0000313" key="4">
    <source>
        <dbReference type="Proteomes" id="UP000225277"/>
    </source>
</evidence>
<dbReference type="GeneID" id="35600085"/>
<organism evidence="3 4">
    <name type="scientific">Ramularia collo-cygni</name>
    <dbReference type="NCBI Taxonomy" id="112498"/>
    <lineage>
        <taxon>Eukaryota</taxon>
        <taxon>Fungi</taxon>
        <taxon>Dikarya</taxon>
        <taxon>Ascomycota</taxon>
        <taxon>Pezizomycotina</taxon>
        <taxon>Dothideomycetes</taxon>
        <taxon>Dothideomycetidae</taxon>
        <taxon>Mycosphaerellales</taxon>
        <taxon>Mycosphaerellaceae</taxon>
        <taxon>Ramularia</taxon>
    </lineage>
</organism>
<feature type="coiled-coil region" evidence="1">
    <location>
        <begin position="92"/>
        <end position="163"/>
    </location>
</feature>
<evidence type="ECO:0000256" key="2">
    <source>
        <dbReference type="SAM" id="MobiDB-lite"/>
    </source>
</evidence>
<dbReference type="Proteomes" id="UP000225277">
    <property type="component" value="Unassembled WGS sequence"/>
</dbReference>
<reference evidence="3 4" key="1">
    <citation type="submission" date="2016-03" db="EMBL/GenBank/DDBJ databases">
        <authorList>
            <person name="Ploux O."/>
        </authorList>
    </citation>
    <scope>NUCLEOTIDE SEQUENCE [LARGE SCALE GENOMIC DNA]</scope>
    <source>
        <strain evidence="3 4">URUG2</strain>
    </source>
</reference>
<gene>
    <name evidence="3" type="ORF">RCC_04917</name>
</gene>